<keyword evidence="3" id="KW-0201">Cytochrome c-type biogenesis</keyword>
<feature type="domain" description="ABC transporter" evidence="7">
    <location>
        <begin position="2"/>
        <end position="206"/>
    </location>
</feature>
<keyword evidence="1" id="KW-0813">Transport</keyword>
<evidence type="ECO:0000256" key="5">
    <source>
        <dbReference type="ARBA" id="ARBA00022967"/>
    </source>
</evidence>
<keyword evidence="2" id="KW-0547">Nucleotide-binding</keyword>
<evidence type="ECO:0000256" key="2">
    <source>
        <dbReference type="ARBA" id="ARBA00022741"/>
    </source>
</evidence>
<evidence type="ECO:0000256" key="6">
    <source>
        <dbReference type="ARBA" id="ARBA00023136"/>
    </source>
</evidence>
<proteinExistence type="predicted"/>
<sequence>MLCAEQITVTRDGLPVLLRVGFSAGPACALRVSGPNGAGKSTLLRVISGLKRPDGGRVTWQGEDIALDFHAHALRVAYLGHRDGLKPDLTVRENLAIHRHHARCDVTEALARLGLPPCADVPVRQLSAGQKRRVALAALMMKDAPIWLLDEPHLGLDAAALLRLGDVTRDHLREGGIAIITTHAELPIPFTHIITLPERPASWVAG</sequence>
<evidence type="ECO:0000256" key="4">
    <source>
        <dbReference type="ARBA" id="ARBA00022840"/>
    </source>
</evidence>
<keyword evidence="9" id="KW-1185">Reference proteome</keyword>
<dbReference type="InterPro" id="IPR003439">
    <property type="entry name" value="ABC_transporter-like_ATP-bd"/>
</dbReference>
<dbReference type="InterPro" id="IPR017871">
    <property type="entry name" value="ABC_transporter-like_CS"/>
</dbReference>
<organism evidence="8 9">
    <name type="scientific">Sorlinia euscelidii</name>
    <dbReference type="NCBI Taxonomy" id="3081148"/>
    <lineage>
        <taxon>Bacteria</taxon>
        <taxon>Pseudomonadati</taxon>
        <taxon>Pseudomonadota</taxon>
        <taxon>Alphaproteobacteria</taxon>
        <taxon>Acetobacterales</taxon>
        <taxon>Acetobacteraceae</taxon>
        <taxon>Sorlinia</taxon>
    </lineage>
</organism>
<dbReference type="PANTHER" id="PTHR43499">
    <property type="entry name" value="ABC TRANSPORTER I FAMILY MEMBER 1"/>
    <property type="match status" value="1"/>
</dbReference>
<dbReference type="PROSITE" id="PS00211">
    <property type="entry name" value="ABC_TRANSPORTER_1"/>
    <property type="match status" value="1"/>
</dbReference>
<dbReference type="EMBL" id="JAWJZY010000002">
    <property type="protein sequence ID" value="MEE8658457.1"/>
    <property type="molecule type" value="Genomic_DNA"/>
</dbReference>
<dbReference type="Pfam" id="PF00005">
    <property type="entry name" value="ABC_tran"/>
    <property type="match status" value="1"/>
</dbReference>
<protein>
    <submittedName>
        <fullName evidence="8">Cytochrome c-type biogenesis ATP-binding export protein CcmA</fullName>
    </submittedName>
</protein>
<dbReference type="InterPro" id="IPR027417">
    <property type="entry name" value="P-loop_NTPase"/>
</dbReference>
<evidence type="ECO:0000313" key="8">
    <source>
        <dbReference type="EMBL" id="MEE8658457.1"/>
    </source>
</evidence>
<dbReference type="PANTHER" id="PTHR43499:SF1">
    <property type="entry name" value="ABC TRANSPORTER I FAMILY MEMBER 1"/>
    <property type="match status" value="1"/>
</dbReference>
<reference evidence="8 9" key="1">
    <citation type="submission" date="2023-10" db="EMBL/GenBank/DDBJ databases">
        <title>Sorlinia euscelidii gen. nov., sp. nov., an acetic acid bacteria isolated from the gut of Euscelidius variegatus emitter.</title>
        <authorList>
            <person name="Michoud G."/>
            <person name="Marasco R."/>
            <person name="Seferji K."/>
            <person name="Gonella E."/>
            <person name="Garuglieri E."/>
            <person name="Alma A."/>
            <person name="Mapelli F."/>
            <person name="Borin S."/>
            <person name="Daffonchio D."/>
            <person name="Crotti E."/>
        </authorList>
    </citation>
    <scope>NUCLEOTIDE SEQUENCE [LARGE SCALE GENOMIC DNA]</scope>
    <source>
        <strain evidence="8 9">EV16P</strain>
    </source>
</reference>
<dbReference type="Proteomes" id="UP001312908">
    <property type="component" value="Unassembled WGS sequence"/>
</dbReference>
<keyword evidence="5" id="KW-1278">Translocase</keyword>
<dbReference type="NCBIfam" id="TIGR01189">
    <property type="entry name" value="ccmA"/>
    <property type="match status" value="1"/>
</dbReference>
<evidence type="ECO:0000259" key="7">
    <source>
        <dbReference type="PROSITE" id="PS50893"/>
    </source>
</evidence>
<evidence type="ECO:0000256" key="1">
    <source>
        <dbReference type="ARBA" id="ARBA00022448"/>
    </source>
</evidence>
<name>A0ABU7U0V1_9PROT</name>
<dbReference type="InterPro" id="IPR005895">
    <property type="entry name" value="ABC_transptr_haem_export_CcmA"/>
</dbReference>
<comment type="caution">
    <text evidence="8">The sequence shown here is derived from an EMBL/GenBank/DDBJ whole genome shotgun (WGS) entry which is preliminary data.</text>
</comment>
<dbReference type="GO" id="GO:0005524">
    <property type="term" value="F:ATP binding"/>
    <property type="evidence" value="ECO:0007669"/>
    <property type="project" value="UniProtKB-KW"/>
</dbReference>
<dbReference type="SUPFAM" id="SSF52540">
    <property type="entry name" value="P-loop containing nucleoside triphosphate hydrolases"/>
    <property type="match status" value="1"/>
</dbReference>
<keyword evidence="6" id="KW-0472">Membrane</keyword>
<dbReference type="RefSeq" id="WP_394819386.1">
    <property type="nucleotide sequence ID" value="NZ_JAWJZY010000002.1"/>
</dbReference>
<dbReference type="Gene3D" id="3.40.50.300">
    <property type="entry name" value="P-loop containing nucleotide triphosphate hydrolases"/>
    <property type="match status" value="1"/>
</dbReference>
<keyword evidence="4 8" id="KW-0067">ATP-binding</keyword>
<gene>
    <name evidence="8" type="primary">ccmA</name>
    <name evidence="8" type="ORF">DOFOFD_05475</name>
</gene>
<evidence type="ECO:0000313" key="9">
    <source>
        <dbReference type="Proteomes" id="UP001312908"/>
    </source>
</evidence>
<accession>A0ABU7U0V1</accession>
<evidence type="ECO:0000256" key="3">
    <source>
        <dbReference type="ARBA" id="ARBA00022748"/>
    </source>
</evidence>
<dbReference type="PROSITE" id="PS50893">
    <property type="entry name" value="ABC_TRANSPORTER_2"/>
    <property type="match status" value="1"/>
</dbReference>